<sequence>MAGFILFTKASAHLLAGIYISLSLNQIRVNENPLATLTTGLVSGLTTRDHFAMEPELLLLARVANYSEEPSIQTESRKVNGDQTSSTLKFIVPHKAGSSEDDAVWVYGLSYGGGIVSGDTISCKFEVGDGCTLVLTTQASTKVSGFLRFLSGSRMPCSIHLSNACLCFLSDYKSLRMKCSRQLLEAEVGSGSVFVVIPDPVTCFSTARLDHE</sequence>
<evidence type="ECO:0000313" key="2">
    <source>
        <dbReference type="Proteomes" id="UP001057402"/>
    </source>
</evidence>
<name>A0ACB9RGR1_9MYRT</name>
<proteinExistence type="predicted"/>
<accession>A0ACB9RGR1</accession>
<reference evidence="2" key="1">
    <citation type="journal article" date="2023" name="Front. Plant Sci.">
        <title>Chromosomal-level genome assembly of Melastoma candidum provides insights into trichome evolution.</title>
        <authorList>
            <person name="Zhong Y."/>
            <person name="Wu W."/>
            <person name="Sun C."/>
            <person name="Zou P."/>
            <person name="Liu Y."/>
            <person name="Dai S."/>
            <person name="Zhou R."/>
        </authorList>
    </citation>
    <scope>NUCLEOTIDE SEQUENCE [LARGE SCALE GENOMIC DNA]</scope>
</reference>
<dbReference type="Proteomes" id="UP001057402">
    <property type="component" value="Chromosome 4"/>
</dbReference>
<comment type="caution">
    <text evidence="1">The sequence shown here is derived from an EMBL/GenBank/DDBJ whole genome shotgun (WGS) entry which is preliminary data.</text>
</comment>
<keyword evidence="2" id="KW-1185">Reference proteome</keyword>
<dbReference type="EMBL" id="CM042883">
    <property type="protein sequence ID" value="KAI4378222.1"/>
    <property type="molecule type" value="Genomic_DNA"/>
</dbReference>
<evidence type="ECO:0000313" key="1">
    <source>
        <dbReference type="EMBL" id="KAI4378222.1"/>
    </source>
</evidence>
<gene>
    <name evidence="1" type="ORF">MLD38_015731</name>
</gene>
<organism evidence="1 2">
    <name type="scientific">Melastoma candidum</name>
    <dbReference type="NCBI Taxonomy" id="119954"/>
    <lineage>
        <taxon>Eukaryota</taxon>
        <taxon>Viridiplantae</taxon>
        <taxon>Streptophyta</taxon>
        <taxon>Embryophyta</taxon>
        <taxon>Tracheophyta</taxon>
        <taxon>Spermatophyta</taxon>
        <taxon>Magnoliopsida</taxon>
        <taxon>eudicotyledons</taxon>
        <taxon>Gunneridae</taxon>
        <taxon>Pentapetalae</taxon>
        <taxon>rosids</taxon>
        <taxon>malvids</taxon>
        <taxon>Myrtales</taxon>
        <taxon>Melastomataceae</taxon>
        <taxon>Melastomatoideae</taxon>
        <taxon>Melastomateae</taxon>
        <taxon>Melastoma</taxon>
    </lineage>
</organism>
<protein>
    <submittedName>
        <fullName evidence="1">Uncharacterized protein</fullName>
    </submittedName>
</protein>